<sequence>MKRAVLSSGLTMAMSSLVCSFPIPNVLPKHPSGVARSTPTIETCRYNFFKDMIDGAFENDRSLSGDKTKGQYDAPGEEFVERNAQFSELTATQRKWRETQQRNDVTPEIVTGTSWTLDLYLSGVPERDPSNDLYGSRVNISSRDRQTGLNLPGVPSTSVTVTFLEEGVCRVSESGFTSGEMDGEWKLSENGKILRFSMDSLGYTRTVQTKGSIQKVYWTDEEEKPIQTSSTYSIPPGLVYGDVELTTSRNPGTFEMGNGGVLRIEKEAGLFGISSQLKTCGKFEARRNNSS</sequence>
<gene>
    <name evidence="2" type="ORF">CYCCA115_LOCUS17190</name>
</gene>
<name>A0AAD2FZR7_9STRA</name>
<reference evidence="2" key="1">
    <citation type="submission" date="2023-08" db="EMBL/GenBank/DDBJ databases">
        <authorList>
            <person name="Audoor S."/>
            <person name="Bilcke G."/>
        </authorList>
    </citation>
    <scope>NUCLEOTIDE SEQUENCE</scope>
</reference>
<evidence type="ECO:0008006" key="4">
    <source>
        <dbReference type="Google" id="ProtNLM"/>
    </source>
</evidence>
<evidence type="ECO:0000256" key="1">
    <source>
        <dbReference type="SAM" id="SignalP"/>
    </source>
</evidence>
<protein>
    <recommendedName>
        <fullName evidence="4">Plastid lipid-associated protein/fibrillin conserved domain-containing protein</fullName>
    </recommendedName>
</protein>
<evidence type="ECO:0000313" key="2">
    <source>
        <dbReference type="EMBL" id="CAJ1958466.1"/>
    </source>
</evidence>
<organism evidence="2 3">
    <name type="scientific">Cylindrotheca closterium</name>
    <dbReference type="NCBI Taxonomy" id="2856"/>
    <lineage>
        <taxon>Eukaryota</taxon>
        <taxon>Sar</taxon>
        <taxon>Stramenopiles</taxon>
        <taxon>Ochrophyta</taxon>
        <taxon>Bacillariophyta</taxon>
        <taxon>Bacillariophyceae</taxon>
        <taxon>Bacillariophycidae</taxon>
        <taxon>Bacillariales</taxon>
        <taxon>Bacillariaceae</taxon>
        <taxon>Cylindrotheca</taxon>
    </lineage>
</organism>
<dbReference type="EMBL" id="CAKOGP040001980">
    <property type="protein sequence ID" value="CAJ1958466.1"/>
    <property type="molecule type" value="Genomic_DNA"/>
</dbReference>
<accession>A0AAD2FZR7</accession>
<dbReference type="AlphaFoldDB" id="A0AAD2FZR7"/>
<evidence type="ECO:0000313" key="3">
    <source>
        <dbReference type="Proteomes" id="UP001295423"/>
    </source>
</evidence>
<keyword evidence="1" id="KW-0732">Signal</keyword>
<dbReference type="Proteomes" id="UP001295423">
    <property type="component" value="Unassembled WGS sequence"/>
</dbReference>
<keyword evidence="3" id="KW-1185">Reference proteome</keyword>
<comment type="caution">
    <text evidence="2">The sequence shown here is derived from an EMBL/GenBank/DDBJ whole genome shotgun (WGS) entry which is preliminary data.</text>
</comment>
<proteinExistence type="predicted"/>
<feature type="chain" id="PRO_5041901807" description="Plastid lipid-associated protein/fibrillin conserved domain-containing protein" evidence="1">
    <location>
        <begin position="21"/>
        <end position="291"/>
    </location>
</feature>
<feature type="signal peptide" evidence="1">
    <location>
        <begin position="1"/>
        <end position="20"/>
    </location>
</feature>